<proteinExistence type="predicted"/>
<keyword evidence="1" id="KW-0646">Protease inhibitor</keyword>
<dbReference type="GO" id="GO:0004869">
    <property type="term" value="F:cysteine-type endopeptidase inhibitor activity"/>
    <property type="evidence" value="ECO:0007669"/>
    <property type="project" value="UniProtKB-KW"/>
</dbReference>
<evidence type="ECO:0000256" key="4">
    <source>
        <dbReference type="SAM" id="SignalP"/>
    </source>
</evidence>
<dbReference type="PROSITE" id="PS51257">
    <property type="entry name" value="PROKAR_LIPOPROTEIN"/>
    <property type="match status" value="1"/>
</dbReference>
<dbReference type="InterPro" id="IPR052781">
    <property type="entry name" value="Cys_protease_inhibitor_I42"/>
</dbReference>
<sequence>MSLSLRVLAAVCILILAAAGCQKGKGSEAARKAGSSKAQIAGAGSKGGKTHEKTGGAEARASGHEAGVRAGGKSTLTAGDDGTSLDLRQGQVVTVVLDSHRSRGLKWILADPGSTVIVREGNPVYVARTAKHGTSGSGGTETWRFRAGRPGKQTVRLEYRREWQTVPERTFRFSVTVR</sequence>
<dbReference type="PANTHER" id="PTHR36530">
    <property type="entry name" value="INHIBITOR OF CYSTEINE PEPTIDASE"/>
    <property type="match status" value="1"/>
</dbReference>
<dbReference type="PANTHER" id="PTHR36530:SF1">
    <property type="entry name" value="AMOEBIASIN-1"/>
    <property type="match status" value="1"/>
</dbReference>
<dbReference type="AlphaFoldDB" id="A0A538T1S3"/>
<feature type="domain" description="Proteinase inhibitor I42 chagasin" evidence="5">
    <location>
        <begin position="87"/>
        <end position="175"/>
    </location>
</feature>
<reference evidence="6 7" key="1">
    <citation type="journal article" date="2019" name="Nat. Microbiol.">
        <title>Mediterranean grassland soil C-N compound turnover is dependent on rainfall and depth, and is mediated by genomically divergent microorganisms.</title>
        <authorList>
            <person name="Diamond S."/>
            <person name="Andeer P.F."/>
            <person name="Li Z."/>
            <person name="Crits-Christoph A."/>
            <person name="Burstein D."/>
            <person name="Anantharaman K."/>
            <person name="Lane K.R."/>
            <person name="Thomas B.C."/>
            <person name="Pan C."/>
            <person name="Northen T.R."/>
            <person name="Banfield J.F."/>
        </authorList>
    </citation>
    <scope>NUCLEOTIDE SEQUENCE [LARGE SCALE GENOMIC DNA]</scope>
    <source>
        <strain evidence="6">WS_6</strain>
    </source>
</reference>
<feature type="chain" id="PRO_5021816289" description="Proteinase inhibitor I42 chagasin domain-containing protein" evidence="4">
    <location>
        <begin position="19"/>
        <end position="178"/>
    </location>
</feature>
<dbReference type="EMBL" id="VBOW01000060">
    <property type="protein sequence ID" value="TMQ57587.1"/>
    <property type="molecule type" value="Genomic_DNA"/>
</dbReference>
<evidence type="ECO:0000313" key="7">
    <source>
        <dbReference type="Proteomes" id="UP000316852"/>
    </source>
</evidence>
<comment type="caution">
    <text evidence="6">The sequence shown here is derived from an EMBL/GenBank/DDBJ whole genome shotgun (WGS) entry which is preliminary data.</text>
</comment>
<keyword evidence="4" id="KW-0732">Signal</keyword>
<evidence type="ECO:0000256" key="3">
    <source>
        <dbReference type="SAM" id="MobiDB-lite"/>
    </source>
</evidence>
<protein>
    <recommendedName>
        <fullName evidence="5">Proteinase inhibitor I42 chagasin domain-containing protein</fullName>
    </recommendedName>
</protein>
<evidence type="ECO:0000256" key="2">
    <source>
        <dbReference type="ARBA" id="ARBA00022704"/>
    </source>
</evidence>
<dbReference type="Proteomes" id="UP000316852">
    <property type="component" value="Unassembled WGS sequence"/>
</dbReference>
<keyword evidence="2" id="KW-0789">Thiol protease inhibitor</keyword>
<evidence type="ECO:0000313" key="6">
    <source>
        <dbReference type="EMBL" id="TMQ57587.1"/>
    </source>
</evidence>
<dbReference type="Pfam" id="PF09394">
    <property type="entry name" value="Inhibitor_I42"/>
    <property type="match status" value="1"/>
</dbReference>
<accession>A0A538T1S3</accession>
<organism evidence="6 7">
    <name type="scientific">Eiseniibacteriota bacterium</name>
    <dbReference type="NCBI Taxonomy" id="2212470"/>
    <lineage>
        <taxon>Bacteria</taxon>
        <taxon>Candidatus Eiseniibacteriota</taxon>
    </lineage>
</organism>
<feature type="region of interest" description="Disordered" evidence="3">
    <location>
        <begin position="32"/>
        <end position="83"/>
    </location>
</feature>
<dbReference type="Gene3D" id="2.60.40.2020">
    <property type="match status" value="1"/>
</dbReference>
<evidence type="ECO:0000259" key="5">
    <source>
        <dbReference type="Pfam" id="PF09394"/>
    </source>
</evidence>
<gene>
    <name evidence="6" type="ORF">E6K76_10110</name>
</gene>
<name>A0A538T1S3_UNCEI</name>
<evidence type="ECO:0000256" key="1">
    <source>
        <dbReference type="ARBA" id="ARBA00022690"/>
    </source>
</evidence>
<dbReference type="InterPro" id="IPR018990">
    <property type="entry name" value="Prot_inh_I42_chagasin"/>
</dbReference>
<dbReference type="InterPro" id="IPR036331">
    <property type="entry name" value="Chagasin-like_sf"/>
</dbReference>
<feature type="signal peptide" evidence="4">
    <location>
        <begin position="1"/>
        <end position="18"/>
    </location>
</feature>
<feature type="compositionally biased region" description="Basic and acidic residues" evidence="3">
    <location>
        <begin position="49"/>
        <end position="67"/>
    </location>
</feature>
<dbReference type="SUPFAM" id="SSF141066">
    <property type="entry name" value="ICP-like"/>
    <property type="match status" value="1"/>
</dbReference>